<evidence type="ECO:0000256" key="1">
    <source>
        <dbReference type="SAM" id="MobiDB-lite"/>
    </source>
</evidence>
<feature type="region of interest" description="Disordered" evidence="1">
    <location>
        <begin position="1"/>
        <end position="24"/>
    </location>
</feature>
<evidence type="ECO:0000313" key="2">
    <source>
        <dbReference type="EMBL" id="CAH0381825.1"/>
    </source>
</evidence>
<accession>A0A9P0A0S3</accession>
<feature type="compositionally biased region" description="Basic and acidic residues" evidence="1">
    <location>
        <begin position="1"/>
        <end position="11"/>
    </location>
</feature>
<keyword evidence="3" id="KW-1185">Reference proteome</keyword>
<name>A0A9P0A0S3_BEMTA</name>
<sequence length="273" mass="30242">MAEDKLPKKVPDWALPGRRRRGRPAKSWIGDIVDEIPRCHLPDDLWVHRQEYGGDGMPKKVLDWVPPGRRRRGRPMEGWREEIETEMLRCSMPQGLWFDRKQWRLGVEEREGVECKKAQPKEVMLPANLAKTRAASRGTYGESATITSGSSNQAQSGTFTPALHTASSIRYSPYPLPAANSSAVTSIIPNPTYIQIPYNVSAGAVHAQQCKRVFAAAVSAAAAAFRPPHPQPQSNFHHQPSLTYSMNDLLGLQSLDIPTLSTIHPHVSTAIGL</sequence>
<gene>
    <name evidence="2" type="ORF">BEMITA_LOCUS1440</name>
</gene>
<dbReference type="EMBL" id="OU963862">
    <property type="protein sequence ID" value="CAH0381825.1"/>
    <property type="molecule type" value="Genomic_DNA"/>
</dbReference>
<evidence type="ECO:0000313" key="3">
    <source>
        <dbReference type="Proteomes" id="UP001152759"/>
    </source>
</evidence>
<organism evidence="2 3">
    <name type="scientific">Bemisia tabaci</name>
    <name type="common">Sweetpotato whitefly</name>
    <name type="synonym">Aleurodes tabaci</name>
    <dbReference type="NCBI Taxonomy" id="7038"/>
    <lineage>
        <taxon>Eukaryota</taxon>
        <taxon>Metazoa</taxon>
        <taxon>Ecdysozoa</taxon>
        <taxon>Arthropoda</taxon>
        <taxon>Hexapoda</taxon>
        <taxon>Insecta</taxon>
        <taxon>Pterygota</taxon>
        <taxon>Neoptera</taxon>
        <taxon>Paraneoptera</taxon>
        <taxon>Hemiptera</taxon>
        <taxon>Sternorrhyncha</taxon>
        <taxon>Aleyrodoidea</taxon>
        <taxon>Aleyrodidae</taxon>
        <taxon>Aleyrodinae</taxon>
        <taxon>Bemisia</taxon>
    </lineage>
</organism>
<protein>
    <submittedName>
        <fullName evidence="2">Uncharacterized protein</fullName>
    </submittedName>
</protein>
<dbReference type="Proteomes" id="UP001152759">
    <property type="component" value="Chromosome 1"/>
</dbReference>
<proteinExistence type="predicted"/>
<dbReference type="AlphaFoldDB" id="A0A9P0A0S3"/>
<reference evidence="2" key="1">
    <citation type="submission" date="2021-12" db="EMBL/GenBank/DDBJ databases">
        <authorList>
            <person name="King R."/>
        </authorList>
    </citation>
    <scope>NUCLEOTIDE SEQUENCE</scope>
</reference>